<keyword evidence="1" id="KW-1133">Transmembrane helix</keyword>
<organism evidence="2 3">
    <name type="scientific">Tagetes erecta</name>
    <name type="common">African marigold</name>
    <dbReference type="NCBI Taxonomy" id="13708"/>
    <lineage>
        <taxon>Eukaryota</taxon>
        <taxon>Viridiplantae</taxon>
        <taxon>Streptophyta</taxon>
        <taxon>Embryophyta</taxon>
        <taxon>Tracheophyta</taxon>
        <taxon>Spermatophyta</taxon>
        <taxon>Magnoliopsida</taxon>
        <taxon>eudicotyledons</taxon>
        <taxon>Gunneridae</taxon>
        <taxon>Pentapetalae</taxon>
        <taxon>asterids</taxon>
        <taxon>campanulids</taxon>
        <taxon>Asterales</taxon>
        <taxon>Asteraceae</taxon>
        <taxon>Asteroideae</taxon>
        <taxon>Heliantheae alliance</taxon>
        <taxon>Tageteae</taxon>
        <taxon>Tagetes</taxon>
    </lineage>
</organism>
<evidence type="ECO:0000313" key="3">
    <source>
        <dbReference type="Proteomes" id="UP001229421"/>
    </source>
</evidence>
<dbReference type="PANTHER" id="PTHR33133:SF39">
    <property type="entry name" value="ABC TRANSPORTER PERMEASE"/>
    <property type="match status" value="1"/>
</dbReference>
<dbReference type="AlphaFoldDB" id="A0AAD8LBR2"/>
<feature type="transmembrane region" description="Helical" evidence="1">
    <location>
        <begin position="179"/>
        <end position="209"/>
    </location>
</feature>
<evidence type="ECO:0000256" key="1">
    <source>
        <dbReference type="SAM" id="Phobius"/>
    </source>
</evidence>
<keyword evidence="1" id="KW-0472">Membrane</keyword>
<keyword evidence="1" id="KW-0812">Transmembrane</keyword>
<gene>
    <name evidence="2" type="ORF">QVD17_00521</name>
</gene>
<feature type="transmembrane region" description="Helical" evidence="1">
    <location>
        <begin position="94"/>
        <end position="116"/>
    </location>
</feature>
<name>A0AAD8LBR2_TARER</name>
<keyword evidence="3" id="KW-1185">Reference proteome</keyword>
<feature type="transmembrane region" description="Helical" evidence="1">
    <location>
        <begin position="265"/>
        <end position="290"/>
    </location>
</feature>
<feature type="transmembrane region" description="Helical" evidence="1">
    <location>
        <begin position="145"/>
        <end position="173"/>
    </location>
</feature>
<dbReference type="EMBL" id="JAUHHV010000001">
    <property type="protein sequence ID" value="KAK1434770.1"/>
    <property type="molecule type" value="Genomic_DNA"/>
</dbReference>
<accession>A0AAD8LBR2</accession>
<proteinExistence type="predicted"/>
<protein>
    <recommendedName>
        <fullName evidence="4">Transmembrane protein</fullName>
    </recommendedName>
</protein>
<sequence>MESELMIKPQLGMFGLMKESLKTIKTNGKLMLPLLLFVLLFFSYLECTQIYLIEPTRTDLASQLMQHPNLFQDFVINMHEAEYSGALNDIRKFLYVKLVILTFSWMISLVFLVAIVSSSSQAYTTKVQNPSEMMMKIKQSWNKPLVTSFYIVLLTLGSIFVGIVSIGVVYILAVGLWVYVLYGVVFLCSIVLWMYFTGLWVMSMVVSVLEEVGGVDAIARGGELMKGGKVKALVVAVLFYVANGFVLSMRNAIISQNLENWRRMVVFVVLSHAFLLVLKLFVFVVFTVLYHEQKESCDEKKAKSLYLPVVGGEV</sequence>
<evidence type="ECO:0008006" key="4">
    <source>
        <dbReference type="Google" id="ProtNLM"/>
    </source>
</evidence>
<comment type="caution">
    <text evidence="2">The sequence shown here is derived from an EMBL/GenBank/DDBJ whole genome shotgun (WGS) entry which is preliminary data.</text>
</comment>
<dbReference type="Proteomes" id="UP001229421">
    <property type="component" value="Unassembled WGS sequence"/>
</dbReference>
<feature type="transmembrane region" description="Helical" evidence="1">
    <location>
        <begin position="230"/>
        <end position="253"/>
    </location>
</feature>
<dbReference type="PANTHER" id="PTHR33133">
    <property type="entry name" value="OS08G0107100 PROTEIN-RELATED"/>
    <property type="match status" value="1"/>
</dbReference>
<reference evidence="2" key="1">
    <citation type="journal article" date="2023" name="bioRxiv">
        <title>Improved chromosome-level genome assembly for marigold (Tagetes erecta).</title>
        <authorList>
            <person name="Jiang F."/>
            <person name="Yuan L."/>
            <person name="Wang S."/>
            <person name="Wang H."/>
            <person name="Xu D."/>
            <person name="Wang A."/>
            <person name="Fan W."/>
        </authorList>
    </citation>
    <scope>NUCLEOTIDE SEQUENCE</scope>
    <source>
        <strain evidence="2">WSJ</strain>
        <tissue evidence="2">Leaf</tissue>
    </source>
</reference>
<evidence type="ECO:0000313" key="2">
    <source>
        <dbReference type="EMBL" id="KAK1434770.1"/>
    </source>
</evidence>